<evidence type="ECO:0000256" key="5">
    <source>
        <dbReference type="ARBA" id="ARBA00023125"/>
    </source>
</evidence>
<dbReference type="GO" id="GO:0003677">
    <property type="term" value="F:DNA binding"/>
    <property type="evidence" value="ECO:0007669"/>
    <property type="project" value="UniProtKB-KW"/>
</dbReference>
<dbReference type="GO" id="GO:0006355">
    <property type="term" value="P:regulation of DNA-templated transcription"/>
    <property type="evidence" value="ECO:0007669"/>
    <property type="project" value="InterPro"/>
</dbReference>
<reference evidence="10 11" key="1">
    <citation type="journal article" date="2014" name="Int. J. Syst. Evol. Microbiol.">
        <title>Celeribacter indicus sp. nov., a polycyclic aromatic hydrocarbon-degrading bacterium from deep-sea sediment and reclassification of Huaishuia halophila as Celeribacter halophilus comb. nov.</title>
        <authorList>
            <person name="Lai Q."/>
            <person name="Cao J."/>
            <person name="Yuan J."/>
            <person name="Li F."/>
            <person name="Shao Z."/>
        </authorList>
    </citation>
    <scope>NUCLEOTIDE SEQUENCE [LARGE SCALE GENOMIC DNA]</scope>
    <source>
        <strain evidence="10">P73</strain>
    </source>
</reference>
<keyword evidence="7 9" id="KW-0233">DNA recombination</keyword>
<dbReference type="InterPro" id="IPR020816">
    <property type="entry name" value="Histone-like_DNA-bd_CS"/>
</dbReference>
<sequence length="93" mass="10541">MIRSELIRLIASENPHLTAQQSERLVGCIFETIIDAMAHGNRVELRGFGVFSVRKREARLGRNPRNGVTVPVRNKTVPFFTAGKQIRDRLNGR</sequence>
<keyword evidence="3 9" id="KW-0810">Translation regulation</keyword>
<comment type="function">
    <text evidence="9">This protein is one of the two subunits of integration host factor, a specific DNA-binding protein that functions in genetic recombination as well as in transcriptional and translational control.</text>
</comment>
<dbReference type="GO" id="GO:0005829">
    <property type="term" value="C:cytosol"/>
    <property type="evidence" value="ECO:0007669"/>
    <property type="project" value="TreeGrafter"/>
</dbReference>
<evidence type="ECO:0000313" key="11">
    <source>
        <dbReference type="Proteomes" id="UP000031521"/>
    </source>
</evidence>
<evidence type="ECO:0000256" key="7">
    <source>
        <dbReference type="ARBA" id="ARBA00023172"/>
    </source>
</evidence>
<dbReference type="GO" id="GO:0030527">
    <property type="term" value="F:structural constituent of chromatin"/>
    <property type="evidence" value="ECO:0007669"/>
    <property type="project" value="InterPro"/>
</dbReference>
<comment type="similarity">
    <text evidence="1 8">Belongs to the bacterial histone-like protein family.</text>
</comment>
<keyword evidence="5 9" id="KW-0238">DNA-binding</keyword>
<keyword evidence="4 9" id="KW-0805">Transcription regulation</keyword>
<evidence type="ECO:0000256" key="2">
    <source>
        <dbReference type="ARBA" id="ARBA00018700"/>
    </source>
</evidence>
<dbReference type="PANTHER" id="PTHR33175:SF5">
    <property type="entry name" value="INTEGRATION HOST FACTOR SUBUNIT BETA"/>
    <property type="match status" value="1"/>
</dbReference>
<gene>
    <name evidence="10" type="primary">ihfB</name>
    <name evidence="10" type="ORF">P73_0959</name>
</gene>
<comment type="subunit">
    <text evidence="9">Heterodimer of an alpha and a beta chain.</text>
</comment>
<proteinExistence type="inferred from homology"/>
<dbReference type="PROSITE" id="PS00045">
    <property type="entry name" value="HISTONE_LIKE"/>
    <property type="match status" value="1"/>
</dbReference>
<keyword evidence="6 9" id="KW-0804">Transcription</keyword>
<dbReference type="CDD" id="cd13836">
    <property type="entry name" value="IHF_B"/>
    <property type="match status" value="1"/>
</dbReference>
<dbReference type="SMART" id="SM00411">
    <property type="entry name" value="BHL"/>
    <property type="match status" value="1"/>
</dbReference>
<dbReference type="PANTHER" id="PTHR33175">
    <property type="entry name" value="DNA-BINDING PROTEIN HU"/>
    <property type="match status" value="1"/>
</dbReference>
<dbReference type="EMBL" id="CP004393">
    <property type="protein sequence ID" value="AJE45674.1"/>
    <property type="molecule type" value="Genomic_DNA"/>
</dbReference>
<dbReference type="STRING" id="1208324.P73_0959"/>
<evidence type="ECO:0000313" key="10">
    <source>
        <dbReference type="EMBL" id="AJE45674.1"/>
    </source>
</evidence>
<dbReference type="RefSeq" id="WP_043868707.1">
    <property type="nucleotide sequence ID" value="NZ_CP004393.1"/>
</dbReference>
<dbReference type="SUPFAM" id="SSF47729">
    <property type="entry name" value="IHF-like DNA-binding proteins"/>
    <property type="match status" value="1"/>
</dbReference>
<keyword evidence="11" id="KW-1185">Reference proteome</keyword>
<dbReference type="AlphaFoldDB" id="A0A0B5DRK2"/>
<dbReference type="Proteomes" id="UP000031521">
    <property type="component" value="Chromosome"/>
</dbReference>
<evidence type="ECO:0000256" key="4">
    <source>
        <dbReference type="ARBA" id="ARBA00023015"/>
    </source>
</evidence>
<evidence type="ECO:0000256" key="9">
    <source>
        <dbReference type="RuleBase" id="RU003941"/>
    </source>
</evidence>
<dbReference type="PRINTS" id="PR01727">
    <property type="entry name" value="DNABINDINGHU"/>
</dbReference>
<dbReference type="Gene3D" id="4.10.520.10">
    <property type="entry name" value="IHF-like DNA-binding proteins"/>
    <property type="match status" value="1"/>
</dbReference>
<evidence type="ECO:0000256" key="3">
    <source>
        <dbReference type="ARBA" id="ARBA00022845"/>
    </source>
</evidence>
<dbReference type="Pfam" id="PF00216">
    <property type="entry name" value="Bac_DNA_binding"/>
    <property type="match status" value="1"/>
</dbReference>
<dbReference type="NCBIfam" id="NF001222">
    <property type="entry name" value="PRK00199.1"/>
    <property type="match status" value="1"/>
</dbReference>
<dbReference type="OrthoDB" id="9804203at2"/>
<name>A0A0B5DRK2_9RHOB</name>
<evidence type="ECO:0000256" key="6">
    <source>
        <dbReference type="ARBA" id="ARBA00023163"/>
    </source>
</evidence>
<dbReference type="GO" id="GO:0006417">
    <property type="term" value="P:regulation of translation"/>
    <property type="evidence" value="ECO:0007669"/>
    <property type="project" value="UniProtKB-KW"/>
</dbReference>
<organism evidence="10 11">
    <name type="scientific">Celeribacter indicus</name>
    <dbReference type="NCBI Taxonomy" id="1208324"/>
    <lineage>
        <taxon>Bacteria</taxon>
        <taxon>Pseudomonadati</taxon>
        <taxon>Pseudomonadota</taxon>
        <taxon>Alphaproteobacteria</taxon>
        <taxon>Rhodobacterales</taxon>
        <taxon>Roseobacteraceae</taxon>
        <taxon>Celeribacter</taxon>
    </lineage>
</organism>
<dbReference type="InterPro" id="IPR000119">
    <property type="entry name" value="Hist_DNA-bd"/>
</dbReference>
<evidence type="ECO:0000256" key="8">
    <source>
        <dbReference type="RuleBase" id="RU003939"/>
    </source>
</evidence>
<dbReference type="NCBIfam" id="TIGR00988">
    <property type="entry name" value="hip"/>
    <property type="match status" value="1"/>
</dbReference>
<protein>
    <recommendedName>
        <fullName evidence="2 9">Integration host factor subunit beta</fullName>
    </recommendedName>
</protein>
<dbReference type="GO" id="GO:0006310">
    <property type="term" value="P:DNA recombination"/>
    <property type="evidence" value="ECO:0007669"/>
    <property type="project" value="UniProtKB-KW"/>
</dbReference>
<accession>A0A0B5DRK2</accession>
<dbReference type="HOGENOM" id="CLU_105066_2_0_5"/>
<evidence type="ECO:0000256" key="1">
    <source>
        <dbReference type="ARBA" id="ARBA00010529"/>
    </source>
</evidence>
<dbReference type="GO" id="GO:0005694">
    <property type="term" value="C:chromosome"/>
    <property type="evidence" value="ECO:0007669"/>
    <property type="project" value="InterPro"/>
</dbReference>
<dbReference type="InterPro" id="IPR010992">
    <property type="entry name" value="IHF-like_DNA-bd_dom_sf"/>
</dbReference>
<dbReference type="KEGG" id="cid:P73_0959"/>
<dbReference type="InterPro" id="IPR005685">
    <property type="entry name" value="IHF_beta"/>
</dbReference>